<comment type="caution">
    <text evidence="2">The sequence shown here is derived from an EMBL/GenBank/DDBJ whole genome shotgun (WGS) entry which is preliminary data.</text>
</comment>
<sequence length="117" mass="12680">MAKPTDTQVSSGTATSAATAAMMAFNPLASNAWLSFMSESARFLTERLHQDLDAQKAMMACKSPTELLQLQSAFLKTAMDQYTEHATRIQAMMTTATTNAAKDLQSGHSRGYDDVPI</sequence>
<dbReference type="RefSeq" id="WP_135434171.1">
    <property type="nucleotide sequence ID" value="NZ_RPEM01000038.1"/>
</dbReference>
<evidence type="ECO:0000259" key="1">
    <source>
        <dbReference type="Pfam" id="PF09361"/>
    </source>
</evidence>
<organism evidence="2 3">
    <name type="scientific">Pseudotabrizicola sediminis</name>
    <dbReference type="NCBI Taxonomy" id="2486418"/>
    <lineage>
        <taxon>Bacteria</taxon>
        <taxon>Pseudomonadati</taxon>
        <taxon>Pseudomonadota</taxon>
        <taxon>Alphaproteobacteria</taxon>
        <taxon>Rhodobacterales</taxon>
        <taxon>Paracoccaceae</taxon>
        <taxon>Pseudotabrizicola</taxon>
    </lineage>
</organism>
<dbReference type="InterPro" id="IPR018968">
    <property type="entry name" value="Phasin"/>
</dbReference>
<dbReference type="Pfam" id="PF09361">
    <property type="entry name" value="Phasin_2"/>
    <property type="match status" value="1"/>
</dbReference>
<protein>
    <submittedName>
        <fullName evidence="2">Phasin family protein</fullName>
    </submittedName>
</protein>
<proteinExistence type="predicted"/>
<keyword evidence="3" id="KW-1185">Reference proteome</keyword>
<evidence type="ECO:0000313" key="3">
    <source>
        <dbReference type="Proteomes" id="UP000297741"/>
    </source>
</evidence>
<evidence type="ECO:0000313" key="2">
    <source>
        <dbReference type="EMBL" id="TGD41258.1"/>
    </source>
</evidence>
<feature type="domain" description="Phasin" evidence="1">
    <location>
        <begin position="14"/>
        <end position="102"/>
    </location>
</feature>
<reference evidence="2 3" key="1">
    <citation type="submission" date="2018-11" db="EMBL/GenBank/DDBJ databases">
        <title>Tabrizicola sp. isolated from sediment of alpine lake.</title>
        <authorList>
            <person name="Liu Z."/>
        </authorList>
    </citation>
    <scope>NUCLEOTIDE SEQUENCE [LARGE SCALE GENOMIC DNA]</scope>
    <source>
        <strain evidence="2 3">DRYC-M-16</strain>
    </source>
</reference>
<dbReference type="EMBL" id="RPEM01000038">
    <property type="protein sequence ID" value="TGD41258.1"/>
    <property type="molecule type" value="Genomic_DNA"/>
</dbReference>
<accession>A0ABY2KJP9</accession>
<dbReference type="Proteomes" id="UP000297741">
    <property type="component" value="Unassembled WGS sequence"/>
</dbReference>
<gene>
    <name evidence="2" type="ORF">EEB11_19230</name>
</gene>
<name>A0ABY2KJP9_9RHOB</name>